<proteinExistence type="predicted"/>
<comment type="caution">
    <text evidence="1">The sequence shown here is derived from an EMBL/GenBank/DDBJ whole genome shotgun (WGS) entry which is preliminary data.</text>
</comment>
<gene>
    <name evidence="1" type="ORF">XAT740_LOCUS34380</name>
</gene>
<dbReference type="EMBL" id="CAJNOR010003353">
    <property type="protein sequence ID" value="CAF1405427.1"/>
    <property type="molecule type" value="Genomic_DNA"/>
</dbReference>
<dbReference type="AlphaFoldDB" id="A0A815L7N8"/>
<protein>
    <submittedName>
        <fullName evidence="1">Uncharacterized protein</fullName>
    </submittedName>
</protein>
<organism evidence="1 2">
    <name type="scientific">Adineta ricciae</name>
    <name type="common">Rotifer</name>
    <dbReference type="NCBI Taxonomy" id="249248"/>
    <lineage>
        <taxon>Eukaryota</taxon>
        <taxon>Metazoa</taxon>
        <taxon>Spiralia</taxon>
        <taxon>Gnathifera</taxon>
        <taxon>Rotifera</taxon>
        <taxon>Eurotatoria</taxon>
        <taxon>Bdelloidea</taxon>
        <taxon>Adinetida</taxon>
        <taxon>Adinetidae</taxon>
        <taxon>Adineta</taxon>
    </lineage>
</organism>
<reference evidence="1" key="1">
    <citation type="submission" date="2021-02" db="EMBL/GenBank/DDBJ databases">
        <authorList>
            <person name="Nowell W R."/>
        </authorList>
    </citation>
    <scope>NUCLEOTIDE SEQUENCE</scope>
</reference>
<dbReference type="Proteomes" id="UP000663828">
    <property type="component" value="Unassembled WGS sequence"/>
</dbReference>
<evidence type="ECO:0000313" key="2">
    <source>
        <dbReference type="Proteomes" id="UP000663828"/>
    </source>
</evidence>
<evidence type="ECO:0000313" key="1">
    <source>
        <dbReference type="EMBL" id="CAF1405427.1"/>
    </source>
</evidence>
<keyword evidence="2" id="KW-1185">Reference proteome</keyword>
<name>A0A815L7N8_ADIRI</name>
<sequence length="204" mass="23579">MCIIKILSTFLHSIKVNIAKLKVIRFVHSYDSCRDAEIVLRNQIEDINIVLSKDKTVSLEQISMESFEYCFGNILSNTKRSVVPRFILAMKTCQLAGFLSKQIRLLDIATRYEMQNLAKPQYDHFDHLKELHLLLSYGGFSEISSTLSKFIMNLFITFPRAVSFYTADDVFQPIIGYLDPNEIANVFEIKRCGQYFCFAKIMNC</sequence>
<accession>A0A815L7N8</accession>